<protein>
    <recommendedName>
        <fullName evidence="4">Patatin-like phospholipase</fullName>
    </recommendedName>
</protein>
<dbReference type="Proteomes" id="UP000199321">
    <property type="component" value="Unassembled WGS sequence"/>
</dbReference>
<feature type="transmembrane region" description="Helical" evidence="1">
    <location>
        <begin position="340"/>
        <end position="358"/>
    </location>
</feature>
<feature type="transmembrane region" description="Helical" evidence="1">
    <location>
        <begin position="312"/>
        <end position="334"/>
    </location>
</feature>
<feature type="transmembrane region" description="Helical" evidence="1">
    <location>
        <begin position="256"/>
        <end position="277"/>
    </location>
</feature>
<dbReference type="RefSeq" id="WP_093144757.1">
    <property type="nucleotide sequence ID" value="NZ_BMWO01000004.1"/>
</dbReference>
<keyword evidence="1" id="KW-0812">Transmembrane</keyword>
<dbReference type="SUPFAM" id="SSF52151">
    <property type="entry name" value="FabD/lysophospholipase-like"/>
    <property type="match status" value="1"/>
</dbReference>
<evidence type="ECO:0000313" key="3">
    <source>
        <dbReference type="Proteomes" id="UP000199321"/>
    </source>
</evidence>
<feature type="transmembrane region" description="Helical" evidence="1">
    <location>
        <begin position="168"/>
        <end position="191"/>
    </location>
</feature>
<feature type="transmembrane region" description="Helical" evidence="1">
    <location>
        <begin position="230"/>
        <end position="250"/>
    </location>
</feature>
<feature type="transmembrane region" description="Helical" evidence="1">
    <location>
        <begin position="138"/>
        <end position="156"/>
    </location>
</feature>
<feature type="transmembrane region" description="Helical" evidence="1">
    <location>
        <begin position="67"/>
        <end position="90"/>
    </location>
</feature>
<dbReference type="InterPro" id="IPR016035">
    <property type="entry name" value="Acyl_Trfase/lysoPLipase"/>
</dbReference>
<organism evidence="2 3">
    <name type="scientific">Ulvibacter litoralis</name>
    <dbReference type="NCBI Taxonomy" id="227084"/>
    <lineage>
        <taxon>Bacteria</taxon>
        <taxon>Pseudomonadati</taxon>
        <taxon>Bacteroidota</taxon>
        <taxon>Flavobacteriia</taxon>
        <taxon>Flavobacteriales</taxon>
        <taxon>Flavobacteriaceae</taxon>
        <taxon>Ulvibacter</taxon>
    </lineage>
</organism>
<dbReference type="EMBL" id="FNBA01000004">
    <property type="protein sequence ID" value="SDE99901.1"/>
    <property type="molecule type" value="Genomic_DNA"/>
</dbReference>
<dbReference type="AlphaFoldDB" id="A0A1G7HHS8"/>
<name>A0A1G7HHS8_9FLAO</name>
<proteinExistence type="predicted"/>
<evidence type="ECO:0000313" key="2">
    <source>
        <dbReference type="EMBL" id="SDE99901.1"/>
    </source>
</evidence>
<feature type="transmembrane region" description="Helical" evidence="1">
    <location>
        <begin position="28"/>
        <end position="47"/>
    </location>
</feature>
<accession>A0A1G7HHS8</accession>
<dbReference type="OrthoDB" id="1488930at2"/>
<feature type="transmembrane region" description="Helical" evidence="1">
    <location>
        <begin position="379"/>
        <end position="399"/>
    </location>
</feature>
<evidence type="ECO:0008006" key="4">
    <source>
        <dbReference type="Google" id="ProtNLM"/>
    </source>
</evidence>
<reference evidence="2 3" key="1">
    <citation type="submission" date="2016-10" db="EMBL/GenBank/DDBJ databases">
        <authorList>
            <person name="de Groot N.N."/>
        </authorList>
    </citation>
    <scope>NUCLEOTIDE SEQUENCE [LARGE SCALE GENOMIC DNA]</scope>
    <source>
        <strain evidence="2 3">DSM 16195</strain>
    </source>
</reference>
<sequence length="868" mass="100021">METVKTETTAFEKFITALNHFIRSIKNFVRSSFLSLVVICIILLLLTQMDQAFTMLVDLMEGNWVSLFLSFLFINALAIALSHFPIYTYYAADLNNSGDYTEWHKVHPIKFWFLKKFPVFVFTTKKDTGYVPDNWANYLRYFTGILIHGVWIHFIMSSFKPNLIFETFPFSAVKITVYILILIPFILYIYLKEKISKLSIEKHADGTKLGAIERQRNIDILNGFYKRLGIWYLVIVIISILLLIATLSVGNFSPGGFVLLLLTSYSFLFNYFFFRLLRTKLSVVNKTLSGSLHIGYSVFINSIRFFEKSENYILLFAVNFVGAFVFLFYCTLASIYDWGLFNGIPILLAFFYLYYYLIANFGKYFFVAKRINLFGSQTYRIIFGAIITILLLVCISNFANVEVRVHELDLVENTKNEIPEAVFIDSLQAKKDNTLFFIASHGGGLKANVWTLNVLNTLQQETNGKLLNQSIALSGASGGSLGLALYTGLYKEDGNNTQRIQHKIDTLAHQNYTSLDLTLTFGLDSYRKLWPFNQRIGLRDRPYYAMVKYQNNIQNIKNSKLSETSFRDYWKEAFNRNGYFPSLIMNTAATNGSRGILWSVKQHNFNDIFPYSENLADLSNNKTLPFYQAVSTTNRFPMLSPAAKIPGYGHYIDAGAIDNSGLLGCLDLHNYLLRDQRVLGDKQIAYIEIINSKTLYVNYLIEKFKRENKLTHIDKRENEADNIMVDLETGLNLDKIPGYLSDYLTNWEKTSNGGVRYFKIFMPHKVSLSDVESFFSGEISDETIENKLVDFLAIENTLILTLTEKPDKDFFDPWEYYEPTLSRHLSKSSVNYIKAILKHPLLREQFTEIEGLINTHKIEKNENPEITF</sequence>
<keyword evidence="1" id="KW-1133">Transmembrane helix</keyword>
<dbReference type="Gene3D" id="3.40.1090.10">
    <property type="entry name" value="Cytosolic phospholipase A2 catalytic domain"/>
    <property type="match status" value="1"/>
</dbReference>
<dbReference type="STRING" id="227084.SAMN05421855_10497"/>
<evidence type="ECO:0000256" key="1">
    <source>
        <dbReference type="SAM" id="Phobius"/>
    </source>
</evidence>
<keyword evidence="3" id="KW-1185">Reference proteome</keyword>
<gene>
    <name evidence="2" type="ORF">SAMN05421855_10497</name>
</gene>
<keyword evidence="1" id="KW-0472">Membrane</keyword>